<dbReference type="EMBL" id="FM162591">
    <property type="protein sequence ID" value="CAQ83938.1"/>
    <property type="molecule type" value="Genomic_DNA"/>
</dbReference>
<dbReference type="KEGG" id="pay:PAU_01846"/>
<keyword evidence="1" id="KW-0472">Membrane</keyword>
<proteinExistence type="predicted"/>
<gene>
    <name evidence="2" type="ordered locus">PAU_01846</name>
</gene>
<keyword evidence="1" id="KW-1133">Transmembrane helix</keyword>
<evidence type="ECO:0000256" key="1">
    <source>
        <dbReference type="SAM" id="Phobius"/>
    </source>
</evidence>
<dbReference type="STRING" id="291112.PAU_01846"/>
<evidence type="ECO:0000313" key="3">
    <source>
        <dbReference type="Proteomes" id="UP000002747"/>
    </source>
</evidence>
<protein>
    <submittedName>
        <fullName evidence="2">Uncharacterized protein</fullName>
    </submittedName>
</protein>
<accession>C7BH16</accession>
<feature type="transmembrane region" description="Helical" evidence="1">
    <location>
        <begin position="12"/>
        <end position="30"/>
    </location>
</feature>
<name>C7BH16_PHOAA</name>
<sequence length="41" mass="4999">MKMNFIRKIISSNIFLYLMIMNIIYIYKFINLVLARKISLD</sequence>
<dbReference type="AlphaFoldDB" id="C7BH16"/>
<dbReference type="Proteomes" id="UP000002747">
    <property type="component" value="Chromosome"/>
</dbReference>
<organism evidence="2 3">
    <name type="scientific">Photorhabdus asymbiotica subsp. asymbiotica (strain ATCC 43949 / 3105-77)</name>
    <name type="common">Xenorhabdus luminescens (strain 2)</name>
    <dbReference type="NCBI Taxonomy" id="553480"/>
    <lineage>
        <taxon>Bacteria</taxon>
        <taxon>Pseudomonadati</taxon>
        <taxon>Pseudomonadota</taxon>
        <taxon>Gammaproteobacteria</taxon>
        <taxon>Enterobacterales</taxon>
        <taxon>Morganellaceae</taxon>
        <taxon>Photorhabdus</taxon>
    </lineage>
</organism>
<evidence type="ECO:0000313" key="2">
    <source>
        <dbReference type="EMBL" id="CAQ83938.1"/>
    </source>
</evidence>
<keyword evidence="1" id="KW-0812">Transmembrane</keyword>
<reference evidence="2 3" key="1">
    <citation type="journal article" date="2009" name="BMC Genomics">
        <title>Comparative genomics of the emerging human pathogen Photorhabdus asymbiotica with the insect pathogen Photorhabdus luminescens.</title>
        <authorList>
            <person name="Wilkinson P."/>
            <person name="Waterfield N.R."/>
            <person name="Crossman L."/>
            <person name="Corton C."/>
            <person name="Sanchez-Contreras M."/>
            <person name="Vlisidou I."/>
            <person name="Barron A."/>
            <person name="Bignell A."/>
            <person name="Clark L."/>
            <person name="Ormond D."/>
            <person name="Mayho M."/>
            <person name="Bason N."/>
            <person name="Smith F."/>
            <person name="Simmonds M."/>
            <person name="Churcher C."/>
            <person name="Harris D."/>
            <person name="Thompson N.R."/>
            <person name="Quail M."/>
            <person name="Parkhill J."/>
            <person name="ffrench-Constant R.H."/>
        </authorList>
    </citation>
    <scope>NUCLEOTIDE SEQUENCE [LARGE SCALE GENOMIC DNA]</scope>
    <source>
        <strain evidence="3">ATCC 43949 / 3105-77</strain>
    </source>
</reference>